<feature type="transmembrane region" description="Helical" evidence="2">
    <location>
        <begin position="26"/>
        <end position="52"/>
    </location>
</feature>
<dbReference type="STRING" id="446470.Snas_2017"/>
<evidence type="ECO:0000313" key="4">
    <source>
        <dbReference type="Proteomes" id="UP000000844"/>
    </source>
</evidence>
<sequence length="241" mass="25674">MVRPRPLRKITTLMDDDTPEKRRTPLALTVTLASGGVVLLMGLVGGLLWLIWRPGTEPPQPQETSEPPRDLGDGADGGGGTAEPDTPENNDAEEADGGSEVDASGCDDDLSCDGPTCDSPSCETQSCDSPSCDSGTGVVSAGVSVMSVLPLVTVDRFTPRRPMRKRASVSRPARCGLAAIRGYRRWVSPRTRTRCRYVPSCSGYGTATIRSYGLANGSRLALRRIRRCTRSVPMGTVDPPP</sequence>
<dbReference type="eggNOG" id="COG0759">
    <property type="taxonomic scope" value="Bacteria"/>
</dbReference>
<dbReference type="SMART" id="SM01234">
    <property type="entry name" value="Haemolytic"/>
    <property type="match status" value="1"/>
</dbReference>
<keyword evidence="2" id="KW-0472">Membrane</keyword>
<evidence type="ECO:0008006" key="5">
    <source>
        <dbReference type="Google" id="ProtNLM"/>
    </source>
</evidence>
<keyword evidence="4" id="KW-1185">Reference proteome</keyword>
<name>D3Q0H6_STANL</name>
<feature type="compositionally biased region" description="Acidic residues" evidence="1">
    <location>
        <begin position="85"/>
        <end position="104"/>
    </location>
</feature>
<dbReference type="InterPro" id="IPR002696">
    <property type="entry name" value="Membr_insert_effic_factor_YidD"/>
</dbReference>
<dbReference type="AlphaFoldDB" id="D3Q0H6"/>
<dbReference type="EMBL" id="CP001778">
    <property type="protein sequence ID" value="ADD41712.1"/>
    <property type="molecule type" value="Genomic_DNA"/>
</dbReference>
<organism evidence="3 4">
    <name type="scientific">Stackebrandtia nassauensis (strain DSM 44728 / CIP 108903 / NRRL B-16338 / NBRC 102104 / LLR-40K-21)</name>
    <dbReference type="NCBI Taxonomy" id="446470"/>
    <lineage>
        <taxon>Bacteria</taxon>
        <taxon>Bacillati</taxon>
        <taxon>Actinomycetota</taxon>
        <taxon>Actinomycetes</taxon>
        <taxon>Glycomycetales</taxon>
        <taxon>Glycomycetaceae</taxon>
        <taxon>Stackebrandtia</taxon>
    </lineage>
</organism>
<dbReference type="PANTHER" id="PTHR33383:SF1">
    <property type="entry name" value="MEMBRANE PROTEIN INSERTION EFFICIENCY FACTOR-RELATED"/>
    <property type="match status" value="1"/>
</dbReference>
<proteinExistence type="predicted"/>
<dbReference type="KEGG" id="sna:Snas_2017"/>
<dbReference type="Proteomes" id="UP000000844">
    <property type="component" value="Chromosome"/>
</dbReference>
<dbReference type="NCBIfam" id="TIGR00278">
    <property type="entry name" value="membrane protein insertion efficiency factor YidD"/>
    <property type="match status" value="1"/>
</dbReference>
<protein>
    <recommendedName>
        <fullName evidence="5">Membrane protein insertion efficiency factor</fullName>
    </recommendedName>
</protein>
<feature type="region of interest" description="Disordered" evidence="1">
    <location>
        <begin position="55"/>
        <end position="104"/>
    </location>
</feature>
<reference evidence="3 4" key="1">
    <citation type="journal article" date="2009" name="Stand. Genomic Sci.">
        <title>Complete genome sequence of Stackebrandtia nassauensis type strain (LLR-40K-21).</title>
        <authorList>
            <person name="Munk C."/>
            <person name="Lapidus A."/>
            <person name="Copeland A."/>
            <person name="Jando M."/>
            <person name="Mayilraj S."/>
            <person name="Glavina Del Rio T."/>
            <person name="Nolan M."/>
            <person name="Chen F."/>
            <person name="Lucas S."/>
            <person name="Tice H."/>
            <person name="Cheng J.F."/>
            <person name="Han C."/>
            <person name="Detter J.C."/>
            <person name="Bruce D."/>
            <person name="Goodwin L."/>
            <person name="Chain P."/>
            <person name="Pitluck S."/>
            <person name="Goker M."/>
            <person name="Ovchinikova G."/>
            <person name="Pati A."/>
            <person name="Ivanova N."/>
            <person name="Mavromatis K."/>
            <person name="Chen A."/>
            <person name="Palaniappan K."/>
            <person name="Land M."/>
            <person name="Hauser L."/>
            <person name="Chang Y.J."/>
            <person name="Jeffries C.D."/>
            <person name="Bristow J."/>
            <person name="Eisen J.A."/>
            <person name="Markowitz V."/>
            <person name="Hugenholtz P."/>
            <person name="Kyrpides N.C."/>
            <person name="Klenk H.P."/>
        </authorList>
    </citation>
    <scope>NUCLEOTIDE SEQUENCE [LARGE SCALE GENOMIC DNA]</scope>
    <source>
        <strain evidence="4">DSM 44728 / CIP 108903 / NRRL B-16338 / NBRC 102104 / LLR-40K-21</strain>
    </source>
</reference>
<keyword evidence="2" id="KW-0812">Transmembrane</keyword>
<evidence type="ECO:0000256" key="2">
    <source>
        <dbReference type="SAM" id="Phobius"/>
    </source>
</evidence>
<dbReference type="Pfam" id="PF01809">
    <property type="entry name" value="YidD"/>
    <property type="match status" value="1"/>
</dbReference>
<evidence type="ECO:0000313" key="3">
    <source>
        <dbReference type="EMBL" id="ADD41712.1"/>
    </source>
</evidence>
<evidence type="ECO:0000256" key="1">
    <source>
        <dbReference type="SAM" id="MobiDB-lite"/>
    </source>
</evidence>
<gene>
    <name evidence="3" type="ordered locus">Snas_2017</name>
</gene>
<dbReference type="PANTHER" id="PTHR33383">
    <property type="entry name" value="MEMBRANE PROTEIN INSERTION EFFICIENCY FACTOR-RELATED"/>
    <property type="match status" value="1"/>
</dbReference>
<accession>D3Q0H6</accession>
<keyword evidence="2" id="KW-1133">Transmembrane helix</keyword>
<dbReference type="HOGENOM" id="CLU_1151246_0_0_11"/>